<sequence length="186" mass="21877">MNKRMIKALKDKCIYVDIDGTLAEYRFNNHVSAKDGTTNGQTMEEIENHVFLHSRPLKTVIKMIKKAKKRGIWICGAIISPIELLDKIVWLEKNCKGIEFNGKFWFVSEEYWDTFLNYFNCGKSDYDIVTQYGIIIKGSKNCMWDWNIKHNFHKLEETVFIDDVLPYLKYAEERGVTAYHISSFIE</sequence>
<gene>
    <name evidence="1" type="ORF">DXB99_02035</name>
</gene>
<dbReference type="InterPro" id="IPR036412">
    <property type="entry name" value="HAD-like_sf"/>
</dbReference>
<evidence type="ECO:0000313" key="2">
    <source>
        <dbReference type="Proteomes" id="UP000260758"/>
    </source>
</evidence>
<dbReference type="AlphaFoldDB" id="A0A3E4YKR1"/>
<accession>A0A3E4YKR1</accession>
<organism evidence="1 2">
    <name type="scientific">Agathobacter rectalis</name>
    <dbReference type="NCBI Taxonomy" id="39491"/>
    <lineage>
        <taxon>Bacteria</taxon>
        <taxon>Bacillati</taxon>
        <taxon>Bacillota</taxon>
        <taxon>Clostridia</taxon>
        <taxon>Lachnospirales</taxon>
        <taxon>Lachnospiraceae</taxon>
        <taxon>Agathobacter</taxon>
    </lineage>
</organism>
<comment type="caution">
    <text evidence="1">The sequence shown here is derived from an EMBL/GenBank/DDBJ whole genome shotgun (WGS) entry which is preliminary data.</text>
</comment>
<dbReference type="RefSeq" id="WP_117718096.1">
    <property type="nucleotide sequence ID" value="NZ_QSTP01000001.1"/>
</dbReference>
<dbReference type="SUPFAM" id="SSF56784">
    <property type="entry name" value="HAD-like"/>
    <property type="match status" value="1"/>
</dbReference>
<proteinExistence type="predicted"/>
<dbReference type="EMBL" id="QSTP01000001">
    <property type="protein sequence ID" value="RGM75338.1"/>
    <property type="molecule type" value="Genomic_DNA"/>
</dbReference>
<name>A0A3E4YKR1_9FIRM</name>
<protein>
    <submittedName>
        <fullName evidence="1">Uncharacterized protein</fullName>
    </submittedName>
</protein>
<dbReference type="Proteomes" id="UP000260758">
    <property type="component" value="Unassembled WGS sequence"/>
</dbReference>
<reference evidence="1 2" key="1">
    <citation type="submission" date="2018-08" db="EMBL/GenBank/DDBJ databases">
        <title>A genome reference for cultivated species of the human gut microbiota.</title>
        <authorList>
            <person name="Zou Y."/>
            <person name="Xue W."/>
            <person name="Luo G."/>
        </authorList>
    </citation>
    <scope>NUCLEOTIDE SEQUENCE [LARGE SCALE GENOMIC DNA]</scope>
    <source>
        <strain evidence="1 2">OM07-13</strain>
    </source>
</reference>
<evidence type="ECO:0000313" key="1">
    <source>
        <dbReference type="EMBL" id="RGM75338.1"/>
    </source>
</evidence>